<dbReference type="OrthoDB" id="3365698at2759"/>
<evidence type="ECO:0000313" key="3">
    <source>
        <dbReference type="Proteomes" id="UP000559256"/>
    </source>
</evidence>
<gene>
    <name evidence="2" type="ORF">D9758_008250</name>
</gene>
<evidence type="ECO:0000259" key="1">
    <source>
        <dbReference type="Pfam" id="PF12937"/>
    </source>
</evidence>
<evidence type="ECO:0000313" key="2">
    <source>
        <dbReference type="EMBL" id="KAF5356625.1"/>
    </source>
</evidence>
<organism evidence="2 3">
    <name type="scientific">Tetrapyrgos nigripes</name>
    <dbReference type="NCBI Taxonomy" id="182062"/>
    <lineage>
        <taxon>Eukaryota</taxon>
        <taxon>Fungi</taxon>
        <taxon>Dikarya</taxon>
        <taxon>Basidiomycota</taxon>
        <taxon>Agaricomycotina</taxon>
        <taxon>Agaricomycetes</taxon>
        <taxon>Agaricomycetidae</taxon>
        <taxon>Agaricales</taxon>
        <taxon>Marasmiineae</taxon>
        <taxon>Marasmiaceae</taxon>
        <taxon>Tetrapyrgos</taxon>
    </lineage>
</organism>
<sequence length="518" mass="59094">MPNVAVMTTADRAQLKNMDYILFLLRSNLIPSALDVSQCLTDTGEDLKPILDEINQLERRLSSLRDVRRGLELRASRYRSLLSPIRRLPPELLSYVFEFACADPALIGSYLRSFPVQISQVCTSWRNLARSTPKLWSLLEICPFRFRSFSIEQMSLFLTMHLELSKSFPLYLTVDLRDISKQVGSPIIHLLTLHSVRWRIVSLVDIGLFEEELSVIKGKLPLLHTLILKSRLSDNFDAFEIAPNLRAFTSIYGWYFKLRLPWNQIRTYRVVEDTVGSIGRELFLVKEATEVLLDDCSPPRDLDPPLIHNLRSLSIVVYSHNPDFGIWFKSLTLPRLASLTIKGADQWTHPVFHQDFAHNGLRSFLSRSSCIITSLSLIEISVSDVDVISLLSALPSLSSLTIHEREYYENTTFTTHLLEYLVADSDDAPPDSRTELNHLQTLDFRLHGTVPATSLVRVIESRWSRNREDTSIVDSLSMVNIMVLRSHQATTLDVEELHASLNGMGVPFSCSSKFLQHR</sequence>
<name>A0A8H5G1K3_9AGAR</name>
<dbReference type="EMBL" id="JAACJM010000054">
    <property type="protein sequence ID" value="KAF5356625.1"/>
    <property type="molecule type" value="Genomic_DNA"/>
</dbReference>
<dbReference type="AlphaFoldDB" id="A0A8H5G1K3"/>
<reference evidence="2 3" key="1">
    <citation type="journal article" date="2020" name="ISME J.">
        <title>Uncovering the hidden diversity of litter-decomposition mechanisms in mushroom-forming fungi.</title>
        <authorList>
            <person name="Floudas D."/>
            <person name="Bentzer J."/>
            <person name="Ahren D."/>
            <person name="Johansson T."/>
            <person name="Persson P."/>
            <person name="Tunlid A."/>
        </authorList>
    </citation>
    <scope>NUCLEOTIDE SEQUENCE [LARGE SCALE GENOMIC DNA]</scope>
    <source>
        <strain evidence="2 3">CBS 291.85</strain>
    </source>
</reference>
<protein>
    <recommendedName>
        <fullName evidence="1">F-box domain-containing protein</fullName>
    </recommendedName>
</protein>
<keyword evidence="3" id="KW-1185">Reference proteome</keyword>
<comment type="caution">
    <text evidence="2">The sequence shown here is derived from an EMBL/GenBank/DDBJ whole genome shotgun (WGS) entry which is preliminary data.</text>
</comment>
<dbReference type="Pfam" id="PF12937">
    <property type="entry name" value="F-box-like"/>
    <property type="match status" value="1"/>
</dbReference>
<accession>A0A8H5G1K3</accession>
<feature type="domain" description="F-box" evidence="1">
    <location>
        <begin position="85"/>
        <end position="137"/>
    </location>
</feature>
<dbReference type="InterPro" id="IPR001810">
    <property type="entry name" value="F-box_dom"/>
</dbReference>
<proteinExistence type="predicted"/>
<dbReference type="Proteomes" id="UP000559256">
    <property type="component" value="Unassembled WGS sequence"/>
</dbReference>
<dbReference type="Gene3D" id="1.20.1280.50">
    <property type="match status" value="1"/>
</dbReference>